<proteinExistence type="inferred from homology"/>
<dbReference type="GO" id="GO:0005737">
    <property type="term" value="C:cytoplasm"/>
    <property type="evidence" value="ECO:0007669"/>
    <property type="project" value="UniProtKB-SubCell"/>
</dbReference>
<dbReference type="AlphaFoldDB" id="A0A154BUF9"/>
<sequence length="149" mass="16256">MRSVVQRTVNSSVSVDGKEISAIGPGLTALIGVGSDDTDQDAKYLAEKMVHLRIFPDQNGKMNLSLLDIGGELMAISQFTLYGDCRKGRRPGFDQAAQPEEAKRLYEVFVDSVRAYGVAVACGQFQAHMLVSLENDGPVTMLLDSKRIF</sequence>
<dbReference type="FunFam" id="3.50.80.10:FF:000001">
    <property type="entry name" value="D-aminoacyl-tRNA deacylase"/>
    <property type="match status" value="1"/>
</dbReference>
<dbReference type="Proteomes" id="UP000076268">
    <property type="component" value="Unassembled WGS sequence"/>
</dbReference>
<keyword evidence="2" id="KW-0694">RNA-binding</keyword>
<dbReference type="GO" id="GO:0043908">
    <property type="term" value="F:Ser(Gly)-tRNA(Ala) hydrolase activity"/>
    <property type="evidence" value="ECO:0007669"/>
    <property type="project" value="UniProtKB-UniRule"/>
</dbReference>
<comment type="catalytic activity">
    <reaction evidence="2">
        <text>glycyl-tRNA(Ala) + H2O = tRNA(Ala) + glycine + H(+)</text>
        <dbReference type="Rhea" id="RHEA:53744"/>
        <dbReference type="Rhea" id="RHEA-COMP:9657"/>
        <dbReference type="Rhea" id="RHEA-COMP:13640"/>
        <dbReference type="ChEBI" id="CHEBI:15377"/>
        <dbReference type="ChEBI" id="CHEBI:15378"/>
        <dbReference type="ChEBI" id="CHEBI:57305"/>
        <dbReference type="ChEBI" id="CHEBI:78442"/>
        <dbReference type="ChEBI" id="CHEBI:78522"/>
    </reaction>
</comment>
<dbReference type="CDD" id="cd00563">
    <property type="entry name" value="Dtyr_deacylase"/>
    <property type="match status" value="1"/>
</dbReference>
<comment type="subunit">
    <text evidence="2">Homodimer.</text>
</comment>
<gene>
    <name evidence="2" type="primary">dtd</name>
    <name evidence="3" type="ORF">AXX12_05505</name>
</gene>
<keyword evidence="2" id="KW-0378">Hydrolase</keyword>
<dbReference type="HAMAP" id="MF_00518">
    <property type="entry name" value="Deacylase_Dtd"/>
    <property type="match status" value="1"/>
</dbReference>
<evidence type="ECO:0000313" key="4">
    <source>
        <dbReference type="Proteomes" id="UP000076268"/>
    </source>
</evidence>
<accession>A0A154BUF9</accession>
<dbReference type="EC" id="3.1.1.-" evidence="2"/>
<dbReference type="EC" id="3.1.1.96" evidence="2"/>
<dbReference type="RefSeq" id="WP_066240127.1">
    <property type="nucleotide sequence ID" value="NZ_LSGP01000013.1"/>
</dbReference>
<dbReference type="OrthoDB" id="9801395at2"/>
<dbReference type="NCBIfam" id="TIGR00256">
    <property type="entry name" value="D-aminoacyl-tRNA deacylase"/>
    <property type="match status" value="1"/>
</dbReference>
<comment type="function">
    <text evidence="2">An aminoacyl-tRNA editing enzyme that deacylates mischarged D-aminoacyl-tRNAs. Also deacylates mischarged glycyl-tRNA(Ala), protecting cells against glycine mischarging by AlaRS. Acts via tRNA-based rather than protein-based catalysis; rejects L-amino acids rather than detecting D-amino acids in the active site. By recycling D-aminoacyl-tRNA to D-amino acids and free tRNA molecules, this enzyme counteracts the toxicity associated with the formation of D-aminoacyl-tRNA entities in vivo and helps enforce protein L-homochirality.</text>
</comment>
<keyword evidence="4" id="KW-1185">Reference proteome</keyword>
<dbReference type="EMBL" id="LSGP01000013">
    <property type="protein sequence ID" value="KYZ77562.1"/>
    <property type="molecule type" value="Genomic_DNA"/>
</dbReference>
<dbReference type="GO" id="GO:0051500">
    <property type="term" value="F:D-tyrosyl-tRNA(Tyr) deacylase activity"/>
    <property type="evidence" value="ECO:0007669"/>
    <property type="project" value="TreeGrafter"/>
</dbReference>
<comment type="subcellular location">
    <subcellularLocation>
        <location evidence="2">Cytoplasm</location>
    </subcellularLocation>
</comment>
<dbReference type="Pfam" id="PF02580">
    <property type="entry name" value="Tyr_Deacylase"/>
    <property type="match status" value="1"/>
</dbReference>
<dbReference type="Gene3D" id="3.50.80.10">
    <property type="entry name" value="D-tyrosyl-tRNA(Tyr) deacylase"/>
    <property type="match status" value="1"/>
</dbReference>
<feature type="short sequence motif" description="Gly-cisPro motif, important for rejection of L-amino acids" evidence="2">
    <location>
        <begin position="137"/>
        <end position="138"/>
    </location>
</feature>
<keyword evidence="2" id="KW-0820">tRNA-binding</keyword>
<dbReference type="GO" id="GO:0106026">
    <property type="term" value="F:Gly-tRNA(Ala) deacylase activity"/>
    <property type="evidence" value="ECO:0007669"/>
    <property type="project" value="UniProtKB-UniRule"/>
</dbReference>
<dbReference type="GO" id="GO:0019478">
    <property type="term" value="P:D-amino acid catabolic process"/>
    <property type="evidence" value="ECO:0007669"/>
    <property type="project" value="UniProtKB-UniRule"/>
</dbReference>
<dbReference type="GO" id="GO:0000049">
    <property type="term" value="F:tRNA binding"/>
    <property type="evidence" value="ECO:0007669"/>
    <property type="project" value="UniProtKB-UniRule"/>
</dbReference>
<comment type="similarity">
    <text evidence="1 2">Belongs to the DTD family.</text>
</comment>
<evidence type="ECO:0000256" key="1">
    <source>
        <dbReference type="ARBA" id="ARBA00009673"/>
    </source>
</evidence>
<dbReference type="InterPro" id="IPR003732">
    <property type="entry name" value="Daa-tRNA_deacyls_DTD"/>
</dbReference>
<dbReference type="PANTHER" id="PTHR10472">
    <property type="entry name" value="D-TYROSYL-TRNA TYR DEACYLASE"/>
    <property type="match status" value="1"/>
</dbReference>
<name>A0A154BUF9_ANASB</name>
<keyword evidence="2" id="KW-0963">Cytoplasm</keyword>
<reference evidence="3 4" key="1">
    <citation type="submission" date="2016-02" db="EMBL/GenBank/DDBJ databases">
        <title>Anaerosporomusa subterraneum gen. nov., sp. nov., a spore-forming obligate anaerobe isolated from saprolite.</title>
        <authorList>
            <person name="Choi J.K."/>
            <person name="Shah M."/>
            <person name="Yee N."/>
        </authorList>
    </citation>
    <scope>NUCLEOTIDE SEQUENCE [LARGE SCALE GENOMIC DNA]</scope>
    <source>
        <strain evidence="3 4">RU4</strain>
    </source>
</reference>
<comment type="caution">
    <text evidence="3">The sequence shown here is derived from an EMBL/GenBank/DDBJ whole genome shotgun (WGS) entry which is preliminary data.</text>
</comment>
<organism evidence="3 4">
    <name type="scientific">Anaerosporomusa subterranea</name>
    <dbReference type="NCBI Taxonomy" id="1794912"/>
    <lineage>
        <taxon>Bacteria</taxon>
        <taxon>Bacillati</taxon>
        <taxon>Bacillota</taxon>
        <taxon>Negativicutes</taxon>
        <taxon>Acetonemataceae</taxon>
        <taxon>Anaerosporomusa</taxon>
    </lineage>
</organism>
<dbReference type="PANTHER" id="PTHR10472:SF5">
    <property type="entry name" value="D-AMINOACYL-TRNA DEACYLASE 1"/>
    <property type="match status" value="1"/>
</dbReference>
<dbReference type="STRING" id="1794912.AXX12_05505"/>
<protein>
    <recommendedName>
        <fullName evidence="2">D-aminoacyl-tRNA deacylase</fullName>
        <shortName evidence="2">DTD</shortName>
        <ecNumber evidence="2">3.1.1.96</ecNumber>
    </recommendedName>
    <alternativeName>
        <fullName evidence="2">Gly-tRNA(Ala) deacylase</fullName>
        <ecNumber evidence="2">3.1.1.-</ecNumber>
    </alternativeName>
</protein>
<dbReference type="SUPFAM" id="SSF69500">
    <property type="entry name" value="DTD-like"/>
    <property type="match status" value="1"/>
</dbReference>
<comment type="domain">
    <text evidence="2">A Gly-cisPro motif from one monomer fits into the active site of the other monomer to allow specific chiral rejection of L-amino acids.</text>
</comment>
<evidence type="ECO:0000313" key="3">
    <source>
        <dbReference type="EMBL" id="KYZ77562.1"/>
    </source>
</evidence>
<comment type="catalytic activity">
    <reaction evidence="2">
        <text>a D-aminoacyl-tRNA + H2O = a tRNA + a D-alpha-amino acid + H(+)</text>
        <dbReference type="Rhea" id="RHEA:13953"/>
        <dbReference type="Rhea" id="RHEA-COMP:10123"/>
        <dbReference type="Rhea" id="RHEA-COMP:10124"/>
        <dbReference type="ChEBI" id="CHEBI:15377"/>
        <dbReference type="ChEBI" id="CHEBI:15378"/>
        <dbReference type="ChEBI" id="CHEBI:59871"/>
        <dbReference type="ChEBI" id="CHEBI:78442"/>
        <dbReference type="ChEBI" id="CHEBI:79333"/>
        <dbReference type="EC" id="3.1.1.96"/>
    </reaction>
</comment>
<dbReference type="InterPro" id="IPR023509">
    <property type="entry name" value="DTD-like_sf"/>
</dbReference>
<evidence type="ECO:0000256" key="2">
    <source>
        <dbReference type="HAMAP-Rule" id="MF_00518"/>
    </source>
</evidence>